<evidence type="ECO:0000313" key="5">
    <source>
        <dbReference type="Proteomes" id="UP000239388"/>
    </source>
</evidence>
<dbReference type="SUPFAM" id="SSF159133">
    <property type="entry name" value="EutN/CcmL-like"/>
    <property type="match status" value="1"/>
</dbReference>
<feature type="region of interest" description="Disordered" evidence="3">
    <location>
        <begin position="105"/>
        <end position="147"/>
    </location>
</feature>
<dbReference type="Pfam" id="PF03319">
    <property type="entry name" value="EutN_CcmL"/>
    <property type="match status" value="1"/>
</dbReference>
<dbReference type="EMBL" id="PUIB01000011">
    <property type="protein sequence ID" value="PQO38271.1"/>
    <property type="molecule type" value="Genomic_DNA"/>
</dbReference>
<evidence type="ECO:0000313" key="4">
    <source>
        <dbReference type="EMBL" id="PQO38271.1"/>
    </source>
</evidence>
<comment type="subcellular location">
    <subcellularLocation>
        <location evidence="1">Bacterial microcompartment</location>
    </subcellularLocation>
</comment>
<dbReference type="PROSITE" id="PS51932">
    <property type="entry name" value="BMV"/>
    <property type="match status" value="1"/>
</dbReference>
<dbReference type="PANTHER" id="PTHR36539">
    <property type="entry name" value="ETHANOLAMINE UTILIZATION PROTEIN EUTN"/>
    <property type="match status" value="1"/>
</dbReference>
<name>A0A2S8G1X4_9BACT</name>
<protein>
    <submittedName>
        <fullName evidence="4">Ethanolamine utilization protein EutN</fullName>
    </submittedName>
</protein>
<feature type="compositionally biased region" description="Basic and acidic residues" evidence="3">
    <location>
        <begin position="125"/>
        <end position="136"/>
    </location>
</feature>
<dbReference type="InterPro" id="IPR004992">
    <property type="entry name" value="EutN_CcmL"/>
</dbReference>
<dbReference type="CDD" id="cd01614">
    <property type="entry name" value="EutN_CcmL"/>
    <property type="match status" value="1"/>
</dbReference>
<dbReference type="PANTHER" id="PTHR36539:SF1">
    <property type="entry name" value="BACTERIAL MICROCOMPARTMENT SHELL VERTEX PROTEIN EUTN"/>
    <property type="match status" value="1"/>
</dbReference>
<reference evidence="4 5" key="1">
    <citation type="submission" date="2018-02" db="EMBL/GenBank/DDBJ databases">
        <title>Comparative genomes isolates from brazilian mangrove.</title>
        <authorList>
            <person name="Araujo J.E."/>
            <person name="Taketani R.G."/>
            <person name="Silva M.C.P."/>
            <person name="Loureco M.V."/>
            <person name="Andreote F.D."/>
        </authorList>
    </citation>
    <scope>NUCLEOTIDE SEQUENCE [LARGE SCALE GENOMIC DNA]</scope>
    <source>
        <strain evidence="4 5">NAP PRIS-MGV</strain>
    </source>
</reference>
<evidence type="ECO:0000256" key="2">
    <source>
        <dbReference type="ARBA" id="ARBA00024446"/>
    </source>
</evidence>
<keyword evidence="2" id="KW-1283">Bacterial microcompartment</keyword>
<dbReference type="OrthoDB" id="196195at2"/>
<evidence type="ECO:0000256" key="3">
    <source>
        <dbReference type="SAM" id="MobiDB-lite"/>
    </source>
</evidence>
<evidence type="ECO:0000256" key="1">
    <source>
        <dbReference type="ARBA" id="ARBA00024322"/>
    </source>
</evidence>
<dbReference type="InterPro" id="IPR036677">
    <property type="entry name" value="EutN_CcmL_sf"/>
</dbReference>
<dbReference type="GO" id="GO:0031469">
    <property type="term" value="C:bacterial microcompartment"/>
    <property type="evidence" value="ECO:0007669"/>
    <property type="project" value="UniProtKB-SubCell"/>
</dbReference>
<proteinExistence type="predicted"/>
<gene>
    <name evidence="4" type="ORF">C5Y98_09390</name>
</gene>
<comment type="caution">
    <text evidence="4">The sequence shown here is derived from an EMBL/GenBank/DDBJ whole genome shotgun (WGS) entry which is preliminary data.</text>
</comment>
<organism evidence="4 5">
    <name type="scientific">Blastopirellula marina</name>
    <dbReference type="NCBI Taxonomy" id="124"/>
    <lineage>
        <taxon>Bacteria</taxon>
        <taxon>Pseudomonadati</taxon>
        <taxon>Planctomycetota</taxon>
        <taxon>Planctomycetia</taxon>
        <taxon>Pirellulales</taxon>
        <taxon>Pirellulaceae</taxon>
        <taxon>Blastopirellula</taxon>
    </lineage>
</organism>
<sequence length="147" mass="15845">MFIAKVTGSVIATQKVDTMVGHRLLVVEPYRLEAKDRKTLVTTGRTFVAVDMLGSGVGDFVLITQGSSARLTAETKSLPIDCVVIGIVDRAHVDSMCIYDRTEDDAQAAVPKQEPKPKAKPAPVAKKEATPKKSEPKPQPPESESES</sequence>
<dbReference type="Gene3D" id="2.40.50.220">
    <property type="entry name" value="EutN/Ccml"/>
    <property type="match status" value="1"/>
</dbReference>
<dbReference type="AlphaFoldDB" id="A0A2S8G1X4"/>
<accession>A0A2S8G1X4</accession>
<dbReference type="Proteomes" id="UP000239388">
    <property type="component" value="Unassembled WGS sequence"/>
</dbReference>
<dbReference type="RefSeq" id="WP_105353541.1">
    <property type="nucleotide sequence ID" value="NZ_PUIB01000011.1"/>
</dbReference>